<comment type="caution">
    <text evidence="1">The sequence shown here is derived from an EMBL/GenBank/DDBJ whole genome shotgun (WGS) entry which is preliminary data.</text>
</comment>
<dbReference type="Proteomes" id="UP000009885">
    <property type="component" value="Unassembled WGS sequence"/>
</dbReference>
<protein>
    <recommendedName>
        <fullName evidence="3">Heptaprenyl pyrophosphate synthase subunit A</fullName>
    </recommendedName>
</protein>
<dbReference type="Gene3D" id="1.20.120.1450">
    <property type="match status" value="1"/>
</dbReference>
<reference evidence="1 2" key="1">
    <citation type="journal article" date="2013" name="Genome Announc.">
        <title>Genome Sequence of Staphylococcus massiliensis Strain S46, Isolated from the Surface of Healthy Human Skin.</title>
        <authorList>
            <person name="Srivastav R."/>
            <person name="Singh A."/>
            <person name="Jangir P.K."/>
            <person name="Kumari C."/>
            <person name="Muduli S."/>
            <person name="Sharma R."/>
        </authorList>
    </citation>
    <scope>NUCLEOTIDE SEQUENCE [LARGE SCALE GENOMIC DNA]</scope>
    <source>
        <strain evidence="1 2">S46</strain>
    </source>
</reference>
<accession>K9AR86</accession>
<proteinExistence type="predicted"/>
<sequence>MDSIMTLFNKQIKDVLSDINYNEPIIVNEPLSEVLDTYHLPTEAKLSCLMIDTAMNLLDSISFDHTSKHSILIGDLLSAHYYTILATFNDLTFQKRMSEAIIKSNELKSYIHHHKLDTPTLIDTIIEIETIFPQTAFQTFDVDYSQDVFLQLAYKRLTDYHPDYLNHLSDEAYQELIDVVSNDYIKVEGNKS</sequence>
<dbReference type="RefSeq" id="WP_009382431.1">
    <property type="nucleotide sequence ID" value="NZ_AMSQ01000004.1"/>
</dbReference>
<dbReference type="AlphaFoldDB" id="K9AR86"/>
<organism evidence="1 2">
    <name type="scientific">Staphylococcus massiliensis S46</name>
    <dbReference type="NCBI Taxonomy" id="1229783"/>
    <lineage>
        <taxon>Bacteria</taxon>
        <taxon>Bacillati</taxon>
        <taxon>Bacillota</taxon>
        <taxon>Bacilli</taxon>
        <taxon>Bacillales</taxon>
        <taxon>Staphylococcaceae</taxon>
        <taxon>Staphylococcus</taxon>
    </lineage>
</organism>
<evidence type="ECO:0000313" key="2">
    <source>
        <dbReference type="Proteomes" id="UP000009885"/>
    </source>
</evidence>
<keyword evidence="2" id="KW-1185">Reference proteome</keyword>
<evidence type="ECO:0008006" key="3">
    <source>
        <dbReference type="Google" id="ProtNLM"/>
    </source>
</evidence>
<dbReference type="InterPro" id="IPR009920">
    <property type="entry name" value="HEPPP_synth_su1"/>
</dbReference>
<dbReference type="PATRIC" id="fig|1229783.3.peg.575"/>
<dbReference type="GO" id="GO:0009234">
    <property type="term" value="P:menaquinone biosynthetic process"/>
    <property type="evidence" value="ECO:0007669"/>
    <property type="project" value="InterPro"/>
</dbReference>
<dbReference type="eggNOG" id="ENOG503057C">
    <property type="taxonomic scope" value="Bacteria"/>
</dbReference>
<dbReference type="Pfam" id="PF07307">
    <property type="entry name" value="HEPPP_synt_1"/>
    <property type="match status" value="1"/>
</dbReference>
<evidence type="ECO:0000313" key="1">
    <source>
        <dbReference type="EMBL" id="EKU49799.1"/>
    </source>
</evidence>
<dbReference type="EMBL" id="AMSQ01000004">
    <property type="protein sequence ID" value="EKU49799.1"/>
    <property type="molecule type" value="Genomic_DNA"/>
</dbReference>
<gene>
    <name evidence="1" type="ORF">C273_02845</name>
</gene>
<name>K9AR86_9STAP</name>
<dbReference type="OrthoDB" id="2411143at2"/>
<dbReference type="STRING" id="1229783.C273_02845"/>